<dbReference type="EMBL" id="VJMJ01000164">
    <property type="protein sequence ID" value="KAF0729422.1"/>
    <property type="molecule type" value="Genomic_DNA"/>
</dbReference>
<organism evidence="1 2">
    <name type="scientific">Aphanomyces euteiches</name>
    <dbReference type="NCBI Taxonomy" id="100861"/>
    <lineage>
        <taxon>Eukaryota</taxon>
        <taxon>Sar</taxon>
        <taxon>Stramenopiles</taxon>
        <taxon>Oomycota</taxon>
        <taxon>Saprolegniomycetes</taxon>
        <taxon>Saprolegniales</taxon>
        <taxon>Verrucalvaceae</taxon>
        <taxon>Aphanomyces</taxon>
    </lineage>
</organism>
<dbReference type="Proteomes" id="UP000481153">
    <property type="component" value="Unassembled WGS sequence"/>
</dbReference>
<comment type="caution">
    <text evidence="1">The sequence shown here is derived from an EMBL/GenBank/DDBJ whole genome shotgun (WGS) entry which is preliminary data.</text>
</comment>
<dbReference type="InterPro" id="IPR036397">
    <property type="entry name" value="RNaseH_sf"/>
</dbReference>
<sequence length="495" mass="56560">MREQKSTREEAANAAVSMAKTFDDSIRICGRTVQCWAKYFMHHGAPPTSRRGLHQKTASLIHDEDVLSKCLQWLRLTLPSQRTPFRFQQHLQEHVLPSTTGAIRANVSLRTAERWMNKAGYFYGLAKKDVYIDGHERADVEKQCGEFCQTWIMMSQRMSFYAGENMEEHFAPEDTSQPEVVWITHDESIFYANDDGGKVWSSQSCPDLGKKGRGRSIMVSDFLCPFHGRLHDGKEFVTAILHVGKTHEGYWTGEHVIHQLKSKVLPAFTQLHPGKVAMFTFDQSTNHAAFAPDALRASNMNLHSGGKQGLLRDGWWDDDRVVQNMVMSNGHAKGLKAILTERGIDCSRMLLQCKSSIDIKSTQGVLKCCARHCMASHDDFRQQLSVLEETVSQEGHICLFFPKYHCELNPIEPFWGAAKRFTRVNCDYSWLGLVETVPESLNRVALSSIRKYFRRCGHFIEAYNYGCDYKLSQYAHKKYKSHRRIPVGILNDVDK</sequence>
<dbReference type="PANTHER" id="PTHR35871">
    <property type="entry name" value="EXPRESSED PROTEIN"/>
    <property type="match status" value="1"/>
</dbReference>
<accession>A0A6G0WPW2</accession>
<name>A0A6G0WPW2_9STRA</name>
<evidence type="ECO:0008006" key="3">
    <source>
        <dbReference type="Google" id="ProtNLM"/>
    </source>
</evidence>
<dbReference type="GO" id="GO:0003676">
    <property type="term" value="F:nucleic acid binding"/>
    <property type="evidence" value="ECO:0007669"/>
    <property type="project" value="InterPro"/>
</dbReference>
<dbReference type="VEuPathDB" id="FungiDB:AeMF1_000377"/>
<dbReference type="PANTHER" id="PTHR35871:SF1">
    <property type="entry name" value="CXC1-LIKE CYSTEINE CLUSTER ASSOCIATED WITH KDZ TRANSPOSASES DOMAIN-CONTAINING PROTEIN"/>
    <property type="match status" value="1"/>
</dbReference>
<reference evidence="1 2" key="1">
    <citation type="submission" date="2019-07" db="EMBL/GenBank/DDBJ databases">
        <title>Genomics analysis of Aphanomyces spp. identifies a new class of oomycete effector associated with host adaptation.</title>
        <authorList>
            <person name="Gaulin E."/>
        </authorList>
    </citation>
    <scope>NUCLEOTIDE SEQUENCE [LARGE SCALE GENOMIC DNA]</scope>
    <source>
        <strain evidence="1 2">ATCC 201684</strain>
    </source>
</reference>
<keyword evidence="2" id="KW-1185">Reference proteome</keyword>
<proteinExistence type="predicted"/>
<evidence type="ECO:0000313" key="1">
    <source>
        <dbReference type="EMBL" id="KAF0729422.1"/>
    </source>
</evidence>
<protein>
    <recommendedName>
        <fullName evidence="3">Tc1-like transposase DDE domain-containing protein</fullName>
    </recommendedName>
</protein>
<dbReference type="Gene3D" id="3.30.420.10">
    <property type="entry name" value="Ribonuclease H-like superfamily/Ribonuclease H"/>
    <property type="match status" value="1"/>
</dbReference>
<evidence type="ECO:0000313" key="2">
    <source>
        <dbReference type="Proteomes" id="UP000481153"/>
    </source>
</evidence>
<gene>
    <name evidence="1" type="ORF">Ae201684_012923</name>
</gene>
<dbReference type="AlphaFoldDB" id="A0A6G0WPW2"/>